<dbReference type="InterPro" id="IPR029058">
    <property type="entry name" value="AB_hydrolase_fold"/>
</dbReference>
<dbReference type="PANTHER" id="PTHR22946:SF0">
    <property type="entry name" value="DIENELACTONE HYDROLASE DOMAIN-CONTAINING PROTEIN"/>
    <property type="match status" value="1"/>
</dbReference>
<comment type="similarity">
    <text evidence="1">Belongs to the AB hydrolase superfamily. FUS2 hydrolase family.</text>
</comment>
<dbReference type="Gene3D" id="3.40.50.1820">
    <property type="entry name" value="alpha/beta hydrolase"/>
    <property type="match status" value="1"/>
</dbReference>
<organism evidence="3 4">
    <name type="scientific">Streptosporangium pseudovulgare</name>
    <dbReference type="NCBI Taxonomy" id="35765"/>
    <lineage>
        <taxon>Bacteria</taxon>
        <taxon>Bacillati</taxon>
        <taxon>Actinomycetota</taxon>
        <taxon>Actinomycetes</taxon>
        <taxon>Streptosporangiales</taxon>
        <taxon>Streptosporangiaceae</taxon>
        <taxon>Streptosporangium</taxon>
    </lineage>
</organism>
<reference evidence="4" key="1">
    <citation type="journal article" date="2019" name="Int. J. Syst. Evol. Microbiol.">
        <title>The Global Catalogue of Microorganisms (GCM) 10K type strain sequencing project: providing services to taxonomists for standard genome sequencing and annotation.</title>
        <authorList>
            <consortium name="The Broad Institute Genomics Platform"/>
            <consortium name="The Broad Institute Genome Sequencing Center for Infectious Disease"/>
            <person name="Wu L."/>
            <person name="Ma J."/>
        </authorList>
    </citation>
    <scope>NUCLEOTIDE SEQUENCE [LARGE SCALE GENOMIC DNA]</scope>
    <source>
        <strain evidence="4">JCM 3115</strain>
    </source>
</reference>
<dbReference type="EMBL" id="BMQJ01000002">
    <property type="protein sequence ID" value="GGP81825.1"/>
    <property type="molecule type" value="Genomic_DNA"/>
</dbReference>
<dbReference type="InterPro" id="IPR000073">
    <property type="entry name" value="AB_hydrolase_1"/>
</dbReference>
<sequence>MPDVIPLPERTERITASLPDPFRRSQLDGDGPAFALTPAGPVVSADAWSGRHLALLTGGRWTPLTTGPRWHRRPRWDGERLTADASRDLAAERFGEETVPLPVPVPVPVAGREPAPAPGPAGRGGRVVHPVLGEVLLPPRAVVEAVVPDSPRRDRIAVLLRRGPARRVVCVDGGGVSHWDGPVTSVGPWLSPEEVVVVAETWPGRAAYAWHTRTGARRRLTGPGAAVVGDVLAGDGVAGLSWTSAGQPRRLWAGESAELAAGGLRLRPDPPRGQAPPPARHTVLQGPCCPLPCLLRDPPGTARGTVLLLHGGPNGVNLGTWSPFAESLALAGWRVVQPNVRGSNVLDPALRPPPPGRYGVDDADDVLAVLRQVATGPVVAGGMSYGGYLAARVARLSPRVRGVFLLGGFLRFTDLGDSGHDGVRAFLRTAGDRLAPDAAPAAAPHFVAHGEEDPRIPAGAVRAHLGELPAGSEWVGIEGEGHGMLTDHAARKVFPRFFAWLDRLG</sequence>
<name>A0ABQ2QJI8_9ACTN</name>
<dbReference type="RefSeq" id="WP_189245107.1">
    <property type="nucleotide sequence ID" value="NZ_BMQJ01000002.1"/>
</dbReference>
<dbReference type="Proteomes" id="UP000611554">
    <property type="component" value="Unassembled WGS sequence"/>
</dbReference>
<gene>
    <name evidence="3" type="ORF">GCM10010140_08050</name>
</gene>
<evidence type="ECO:0000256" key="1">
    <source>
        <dbReference type="ARBA" id="ARBA00038115"/>
    </source>
</evidence>
<keyword evidence="4" id="KW-1185">Reference proteome</keyword>
<evidence type="ECO:0000313" key="3">
    <source>
        <dbReference type="EMBL" id="GGP81825.1"/>
    </source>
</evidence>
<protein>
    <recommendedName>
        <fullName evidence="2">AB hydrolase-1 domain-containing protein</fullName>
    </recommendedName>
</protein>
<dbReference type="InterPro" id="IPR050261">
    <property type="entry name" value="FrsA_esterase"/>
</dbReference>
<dbReference type="SUPFAM" id="SSF53474">
    <property type="entry name" value="alpha/beta-Hydrolases"/>
    <property type="match status" value="1"/>
</dbReference>
<dbReference type="PANTHER" id="PTHR22946">
    <property type="entry name" value="DIENELACTONE HYDROLASE DOMAIN-CONTAINING PROTEIN-RELATED"/>
    <property type="match status" value="1"/>
</dbReference>
<evidence type="ECO:0000259" key="2">
    <source>
        <dbReference type="Pfam" id="PF00561"/>
    </source>
</evidence>
<comment type="caution">
    <text evidence="3">The sequence shown here is derived from an EMBL/GenBank/DDBJ whole genome shotgun (WGS) entry which is preliminary data.</text>
</comment>
<dbReference type="Pfam" id="PF00561">
    <property type="entry name" value="Abhydrolase_1"/>
    <property type="match status" value="1"/>
</dbReference>
<accession>A0ABQ2QJI8</accession>
<evidence type="ECO:0000313" key="4">
    <source>
        <dbReference type="Proteomes" id="UP000611554"/>
    </source>
</evidence>
<feature type="domain" description="AB hydrolase-1" evidence="2">
    <location>
        <begin position="305"/>
        <end position="411"/>
    </location>
</feature>
<proteinExistence type="inferred from homology"/>